<comment type="caution">
    <text evidence="6">The sequence shown here is derived from an EMBL/GenBank/DDBJ whole genome shotgun (WGS) entry which is preliminary data.</text>
</comment>
<dbReference type="PROSITE" id="PS51720">
    <property type="entry name" value="G_AIG1"/>
    <property type="match status" value="1"/>
</dbReference>
<evidence type="ECO:0000256" key="2">
    <source>
        <dbReference type="ARBA" id="ARBA00022741"/>
    </source>
</evidence>
<dbReference type="Gene3D" id="3.40.50.300">
    <property type="entry name" value="P-loop containing nucleotide triphosphate hydrolases"/>
    <property type="match status" value="1"/>
</dbReference>
<keyword evidence="7" id="KW-1185">Reference proteome</keyword>
<dbReference type="PANTHER" id="PTHR10903:SF184">
    <property type="entry name" value="GTP-BINDING PROTEIN A"/>
    <property type="match status" value="1"/>
</dbReference>
<evidence type="ECO:0000256" key="3">
    <source>
        <dbReference type="ARBA" id="ARBA00023134"/>
    </source>
</evidence>
<dbReference type="SUPFAM" id="SSF52540">
    <property type="entry name" value="P-loop containing nucleoside triphosphate hydrolases"/>
    <property type="match status" value="1"/>
</dbReference>
<dbReference type="InterPro" id="IPR027417">
    <property type="entry name" value="P-loop_NTPase"/>
</dbReference>
<reference evidence="6 7" key="1">
    <citation type="submission" date="2022-12" db="EMBL/GenBank/DDBJ databases">
        <title>Chromosome-level genome of Tegillarca granosa.</title>
        <authorList>
            <person name="Kim J."/>
        </authorList>
    </citation>
    <scope>NUCLEOTIDE SEQUENCE [LARGE SCALE GENOMIC DNA]</scope>
    <source>
        <strain evidence="6">Teg-2019</strain>
        <tissue evidence="6">Adductor muscle</tissue>
    </source>
</reference>
<protein>
    <recommendedName>
        <fullName evidence="5">AIG1-type G domain-containing protein</fullName>
    </recommendedName>
</protein>
<gene>
    <name evidence="6" type="ORF">KUTeg_020278</name>
</gene>
<evidence type="ECO:0000313" key="6">
    <source>
        <dbReference type="EMBL" id="KAJ8301291.1"/>
    </source>
</evidence>
<keyword evidence="3" id="KW-0342">GTP-binding</keyword>
<dbReference type="InterPro" id="IPR006703">
    <property type="entry name" value="G_AIG1"/>
</dbReference>
<accession>A0ABQ9EA52</accession>
<dbReference type="Pfam" id="PF04548">
    <property type="entry name" value="AIG1"/>
    <property type="match status" value="1"/>
</dbReference>
<dbReference type="EMBL" id="JARBDR010000918">
    <property type="protein sequence ID" value="KAJ8301291.1"/>
    <property type="molecule type" value="Genomic_DNA"/>
</dbReference>
<evidence type="ECO:0000313" key="7">
    <source>
        <dbReference type="Proteomes" id="UP001217089"/>
    </source>
</evidence>
<dbReference type="Proteomes" id="UP001217089">
    <property type="component" value="Unassembled WGS sequence"/>
</dbReference>
<evidence type="ECO:0000259" key="5">
    <source>
        <dbReference type="PROSITE" id="PS51720"/>
    </source>
</evidence>
<organism evidence="6 7">
    <name type="scientific">Tegillarca granosa</name>
    <name type="common">Malaysian cockle</name>
    <name type="synonym">Anadara granosa</name>
    <dbReference type="NCBI Taxonomy" id="220873"/>
    <lineage>
        <taxon>Eukaryota</taxon>
        <taxon>Metazoa</taxon>
        <taxon>Spiralia</taxon>
        <taxon>Lophotrochozoa</taxon>
        <taxon>Mollusca</taxon>
        <taxon>Bivalvia</taxon>
        <taxon>Autobranchia</taxon>
        <taxon>Pteriomorphia</taxon>
        <taxon>Arcoida</taxon>
        <taxon>Arcoidea</taxon>
        <taxon>Arcidae</taxon>
        <taxon>Tegillarca</taxon>
    </lineage>
</organism>
<sequence>MKEEAQEIRIIILGSVQSGKSKLANRLLDSTEFTSQLSSTPVTKSNQTAVKFRYGWGLKVTDTPGIDDLTRTDEDIAESLADLVVRNQPGPHIFLLVIPIGPCYPLLKNVIWKLPEIFGDGMLKHTIVVFTYSDKLSSEKITIEQFLGRDFELNNFVKKCNDYISTDNLSDEVTDIQHLIEKIDSLVLHNNEAYYHNGLFQLPAEVLEEDRKNKERQMETVEASKLKKLKEIANKLFPDSNHLTMENDSKVDKLSPNNGQLHLCRQNKRPYDKL</sequence>
<name>A0ABQ9EA52_TEGGR</name>
<evidence type="ECO:0000256" key="1">
    <source>
        <dbReference type="ARBA" id="ARBA00008535"/>
    </source>
</evidence>
<feature type="region of interest" description="Disordered" evidence="4">
    <location>
        <begin position="240"/>
        <end position="274"/>
    </location>
</feature>
<dbReference type="InterPro" id="IPR045058">
    <property type="entry name" value="GIMA/IAN/Toc"/>
</dbReference>
<dbReference type="PANTHER" id="PTHR10903">
    <property type="entry name" value="GTPASE, IMAP FAMILY MEMBER-RELATED"/>
    <property type="match status" value="1"/>
</dbReference>
<feature type="domain" description="AIG1-type G" evidence="5">
    <location>
        <begin position="5"/>
        <end position="204"/>
    </location>
</feature>
<comment type="similarity">
    <text evidence="1">Belongs to the TRAFAC class TrmE-Era-EngA-EngB-Septin-like GTPase superfamily. AIG1/Toc34/Toc159-like paraseptin GTPase family. IAN subfamily.</text>
</comment>
<keyword evidence="2" id="KW-0547">Nucleotide-binding</keyword>
<evidence type="ECO:0000256" key="4">
    <source>
        <dbReference type="SAM" id="MobiDB-lite"/>
    </source>
</evidence>
<proteinExistence type="inferred from homology"/>